<proteinExistence type="predicted"/>
<evidence type="ECO:0000313" key="1">
    <source>
        <dbReference type="EMBL" id="VDO19535.1"/>
    </source>
</evidence>
<dbReference type="EMBL" id="UZAH01001152">
    <property type="protein sequence ID" value="VDO19535.1"/>
    <property type="molecule type" value="Genomic_DNA"/>
</dbReference>
<dbReference type="AlphaFoldDB" id="A0A183F4R0"/>
<protein>
    <submittedName>
        <fullName evidence="3">EGF-like domain-containing protein</fullName>
    </submittedName>
</protein>
<dbReference type="WBParaSite" id="HPBE_0000115201-mRNA-1">
    <property type="protein sequence ID" value="HPBE_0000115201-mRNA-1"/>
    <property type="gene ID" value="HPBE_0000115201"/>
</dbReference>
<evidence type="ECO:0000313" key="3">
    <source>
        <dbReference type="WBParaSite" id="HPBE_0000115201-mRNA-1"/>
    </source>
</evidence>
<gene>
    <name evidence="1" type="ORF">HPBE_LOCUS1153</name>
</gene>
<name>A0A183F4R0_HELPZ</name>
<sequence>MLNIVYQITLLEQTNAVCICDEEFAGARCTVNKTELAFYSDTASSFISAPTLSAAALFCTEIALILAHILLSDELMEKHAEVVMNTQFAASVATSEK</sequence>
<reference evidence="3" key="2">
    <citation type="submission" date="2019-09" db="UniProtKB">
        <authorList>
            <consortium name="WormBaseParasite"/>
        </authorList>
    </citation>
    <scope>IDENTIFICATION</scope>
</reference>
<organism evidence="2 3">
    <name type="scientific">Heligmosomoides polygyrus</name>
    <name type="common">Parasitic roundworm</name>
    <dbReference type="NCBI Taxonomy" id="6339"/>
    <lineage>
        <taxon>Eukaryota</taxon>
        <taxon>Metazoa</taxon>
        <taxon>Ecdysozoa</taxon>
        <taxon>Nematoda</taxon>
        <taxon>Chromadorea</taxon>
        <taxon>Rhabditida</taxon>
        <taxon>Rhabditina</taxon>
        <taxon>Rhabditomorpha</taxon>
        <taxon>Strongyloidea</taxon>
        <taxon>Heligmosomidae</taxon>
        <taxon>Heligmosomoides</taxon>
    </lineage>
</organism>
<accession>A0A3P7X160</accession>
<accession>A0A183F4R0</accession>
<evidence type="ECO:0000313" key="2">
    <source>
        <dbReference type="Proteomes" id="UP000050761"/>
    </source>
</evidence>
<reference evidence="1 2" key="1">
    <citation type="submission" date="2018-11" db="EMBL/GenBank/DDBJ databases">
        <authorList>
            <consortium name="Pathogen Informatics"/>
        </authorList>
    </citation>
    <scope>NUCLEOTIDE SEQUENCE [LARGE SCALE GENOMIC DNA]</scope>
</reference>
<keyword evidence="2" id="KW-1185">Reference proteome</keyword>
<dbReference type="Proteomes" id="UP000050761">
    <property type="component" value="Unassembled WGS sequence"/>
</dbReference>